<dbReference type="STRING" id="583356.Igag_1060"/>
<accession>E0SNS8</accession>
<keyword evidence="1" id="KW-1133">Transmembrane helix</keyword>
<proteinExistence type="predicted"/>
<keyword evidence="1" id="KW-0472">Membrane</keyword>
<dbReference type="EMBL" id="CP002098">
    <property type="protein sequence ID" value="ADM27874.1"/>
    <property type="molecule type" value="Genomic_DNA"/>
</dbReference>
<dbReference type="AlphaFoldDB" id="E0SNS8"/>
<feature type="transmembrane region" description="Helical" evidence="1">
    <location>
        <begin position="81"/>
        <end position="105"/>
    </location>
</feature>
<reference evidence="2 3" key="1">
    <citation type="journal article" date="2010" name="Stand. Genomic Sci.">
        <title>Complete genome sequence of Ignisphaera aggregans type strain (AQ1.S1).</title>
        <authorList>
            <person name="Goker M."/>
            <person name="Held B."/>
            <person name="Lapidus A."/>
            <person name="Nolan M."/>
            <person name="Spring S."/>
            <person name="Yasawong M."/>
            <person name="Lucas S."/>
            <person name="Glavina Del Rio T."/>
            <person name="Tice H."/>
            <person name="Cheng J.F."/>
            <person name="Goodwin L."/>
            <person name="Tapia R."/>
            <person name="Pitluck S."/>
            <person name="Liolios K."/>
            <person name="Ivanova N."/>
            <person name="Mavromatis K."/>
            <person name="Mikhailova N."/>
            <person name="Pati A."/>
            <person name="Chen A."/>
            <person name="Palaniappan K."/>
            <person name="Brambilla E."/>
            <person name="Land M."/>
            <person name="Hauser L."/>
            <person name="Chang Y.J."/>
            <person name="Jeffries C.D."/>
            <person name="Brettin T."/>
            <person name="Detter J.C."/>
            <person name="Han C."/>
            <person name="Rohde M."/>
            <person name="Sikorski J."/>
            <person name="Woyke T."/>
            <person name="Bristow J."/>
            <person name="Eisen J.A."/>
            <person name="Markowitz V."/>
            <person name="Hugenholtz P."/>
            <person name="Kyrpides N.C."/>
            <person name="Klenk H.P."/>
        </authorList>
    </citation>
    <scope>NUCLEOTIDE SEQUENCE [LARGE SCALE GENOMIC DNA]</scope>
    <source>
        <strain evidence="3">DSM 17230 / JCM 13409 / AQ1.S1</strain>
    </source>
</reference>
<name>E0SNS8_IGNAA</name>
<dbReference type="Proteomes" id="UP000001304">
    <property type="component" value="Chromosome"/>
</dbReference>
<protein>
    <submittedName>
        <fullName evidence="2">Uncharacterized protein</fullName>
    </submittedName>
</protein>
<dbReference type="BioCyc" id="IAGG583356:GHAH-1042-MONOMER"/>
<keyword evidence="3" id="KW-1185">Reference proteome</keyword>
<evidence type="ECO:0000313" key="3">
    <source>
        <dbReference type="Proteomes" id="UP000001304"/>
    </source>
</evidence>
<evidence type="ECO:0000313" key="2">
    <source>
        <dbReference type="EMBL" id="ADM27874.1"/>
    </source>
</evidence>
<gene>
    <name evidence="2" type="ordered locus">Igag_1060</name>
</gene>
<dbReference type="HOGENOM" id="CLU_2044387_0_0_2"/>
<keyword evidence="1" id="KW-0812">Transmembrane</keyword>
<sequence length="120" mass="14037">MSKVFGENEFRNFREAIYSSCGELYNYSFIREETQDRYVYAYYTFHFNKSDITFRIVLSKIDDEYKISGLWIISIAPRGHVVSIFIAFLLSIMGGLLGLLTFYLLGFKKISISMMVWGSF</sequence>
<organism evidence="2 3">
    <name type="scientific">Ignisphaera aggregans (strain DSM 17230 / JCM 13409 / AQ1.S1)</name>
    <dbReference type="NCBI Taxonomy" id="583356"/>
    <lineage>
        <taxon>Archaea</taxon>
        <taxon>Thermoproteota</taxon>
        <taxon>Thermoprotei</taxon>
        <taxon>Desulfurococcales</taxon>
        <taxon>Desulfurococcaceae</taxon>
        <taxon>Ignisphaera</taxon>
    </lineage>
</organism>
<dbReference type="KEGG" id="iag:Igag_1060"/>
<evidence type="ECO:0000256" key="1">
    <source>
        <dbReference type="SAM" id="Phobius"/>
    </source>
</evidence>